<keyword evidence="2" id="KW-1185">Reference proteome</keyword>
<protein>
    <submittedName>
        <fullName evidence="1">Membrane protein YphA (DoxX/SURF4 family)</fullName>
    </submittedName>
</protein>
<dbReference type="EMBL" id="JAVDTF010000001">
    <property type="protein sequence ID" value="MDR6782832.1"/>
    <property type="molecule type" value="Genomic_DNA"/>
</dbReference>
<organism evidence="1 2">
    <name type="scientific">Pedobacter africanus</name>
    <dbReference type="NCBI Taxonomy" id="151894"/>
    <lineage>
        <taxon>Bacteria</taxon>
        <taxon>Pseudomonadati</taxon>
        <taxon>Bacteroidota</taxon>
        <taxon>Sphingobacteriia</taxon>
        <taxon>Sphingobacteriales</taxon>
        <taxon>Sphingobacteriaceae</taxon>
        <taxon>Pedobacter</taxon>
    </lineage>
</organism>
<proteinExistence type="predicted"/>
<dbReference type="Proteomes" id="UP001246858">
    <property type="component" value="Unassembled WGS sequence"/>
</dbReference>
<evidence type="ECO:0000313" key="2">
    <source>
        <dbReference type="Proteomes" id="UP001246858"/>
    </source>
</evidence>
<sequence>MKKNYIVNLLSFLLVLLWIYAAINKLMDFEKFKLQLEQSPALTGFAAAIALAGPAIKIITAVLLFIPRTKLIGLYAACGLMVMFALYIIVILNFSGHLPCACDGLLKNMGWNGHLLFNVVFVLIAVTGIILQTRSNNKKAS</sequence>
<comment type="caution">
    <text evidence="1">The sequence shown here is derived from an EMBL/GenBank/DDBJ whole genome shotgun (WGS) entry which is preliminary data.</text>
</comment>
<reference evidence="1" key="1">
    <citation type="submission" date="2023-07" db="EMBL/GenBank/DDBJ databases">
        <title>Sorghum-associated microbial communities from plants grown in Nebraska, USA.</title>
        <authorList>
            <person name="Schachtman D."/>
        </authorList>
    </citation>
    <scope>NUCLEOTIDE SEQUENCE</scope>
    <source>
        <strain evidence="1">2697</strain>
    </source>
</reference>
<accession>A0ACC6KUC8</accession>
<name>A0ACC6KUC8_9SPHI</name>
<evidence type="ECO:0000313" key="1">
    <source>
        <dbReference type="EMBL" id="MDR6782832.1"/>
    </source>
</evidence>
<gene>
    <name evidence="1" type="ORF">J2X78_001384</name>
</gene>